<evidence type="ECO:0000313" key="3">
    <source>
        <dbReference type="Proteomes" id="UP000219467"/>
    </source>
</evidence>
<evidence type="ECO:0000256" key="1">
    <source>
        <dbReference type="SAM" id="SignalP"/>
    </source>
</evidence>
<dbReference type="PROSITE" id="PS51257">
    <property type="entry name" value="PROKAR_LIPOPROTEIN"/>
    <property type="match status" value="1"/>
</dbReference>
<dbReference type="AlphaFoldDB" id="A0A285CMJ3"/>
<protein>
    <recommendedName>
        <fullName evidence="4">Excinuclease ABC subunit B</fullName>
    </recommendedName>
</protein>
<gene>
    <name evidence="2" type="ORF">SAMN05878503_102266</name>
</gene>
<keyword evidence="1" id="KW-0732">Signal</keyword>
<organism evidence="2 3">
    <name type="scientific">Cereibacter ovatus</name>
    <dbReference type="NCBI Taxonomy" id="439529"/>
    <lineage>
        <taxon>Bacteria</taxon>
        <taxon>Pseudomonadati</taxon>
        <taxon>Pseudomonadota</taxon>
        <taxon>Alphaproteobacteria</taxon>
        <taxon>Rhodobacterales</taxon>
        <taxon>Paracoccaceae</taxon>
        <taxon>Cereibacter</taxon>
    </lineage>
</organism>
<evidence type="ECO:0000313" key="2">
    <source>
        <dbReference type="EMBL" id="SNX68757.1"/>
    </source>
</evidence>
<dbReference type="OrthoDB" id="7875456at2"/>
<feature type="signal peptide" evidence="1">
    <location>
        <begin position="1"/>
        <end position="18"/>
    </location>
</feature>
<dbReference type="EMBL" id="OAOQ01000002">
    <property type="protein sequence ID" value="SNX68757.1"/>
    <property type="molecule type" value="Genomic_DNA"/>
</dbReference>
<feature type="chain" id="PRO_5012831776" description="Excinuclease ABC subunit B" evidence="1">
    <location>
        <begin position="19"/>
        <end position="137"/>
    </location>
</feature>
<reference evidence="3" key="1">
    <citation type="submission" date="2017-08" db="EMBL/GenBank/DDBJ databases">
        <authorList>
            <person name="Varghese N."/>
            <person name="Submissions S."/>
        </authorList>
    </citation>
    <scope>NUCLEOTIDE SEQUENCE [LARGE SCALE GENOMIC DNA]</scope>
    <source>
        <strain evidence="3">JA234</strain>
    </source>
</reference>
<proteinExistence type="predicted"/>
<keyword evidence="3" id="KW-1185">Reference proteome</keyword>
<sequence length="137" mass="15633">MKALALPLLLLATLAACGTPQDRCISRATRDLRVVDDLIAESQRSLARGYAFEERVDYRPEWVECGPPVVRTRKNGDRVFYPARRCFEQVPHTVREPVAIDLGAERRKLDQLLVKRRQLARQAEAQVAQCRATYPET</sequence>
<name>A0A285CMJ3_9RHOB</name>
<evidence type="ECO:0008006" key="4">
    <source>
        <dbReference type="Google" id="ProtNLM"/>
    </source>
</evidence>
<dbReference type="Proteomes" id="UP000219467">
    <property type="component" value="Unassembled WGS sequence"/>
</dbReference>
<accession>A0A285CMJ3</accession>
<dbReference type="RefSeq" id="WP_097029290.1">
    <property type="nucleotide sequence ID" value="NZ_OAOQ01000002.1"/>
</dbReference>